<dbReference type="STRING" id="28234.SAMN04488588_1840"/>
<sequence length="658" mass="73157">MHSVFSYAIIFIIIKFRGVFNMKIRTKIIYLILFVSVLPLLVISVFSFVSFYNTSENSIETSILNQQSNQIQAVNSYIEPVKELTNYISINLANNGLTWTFQNFGNIVDSYSAVDNVYLALNDGTFITKPDRDLENYNALETVWYKNAFGKEDVVLTLPYKKGFGENKLTITFASAFTSSGMNGVLGIDMNYNSLVSLISNTVYDGQFNYIIDSDGNLIASSGDLPFDYNSIPKESKGKNIVTVEDRNFYFKDFENRDWTLYSTIPTSLISSTSFANSINIAILALVVFVVAIILSYFFIRSVIRPIKELSVKVNSFGNGDLTVDFKTNKNDEISIIAKELDSMAKKLRVSLIEFRNIGVKIETSSKSLSEISNKNTLENKNILDQTERIEQDTESSASAVEQVTGGVQEVASSATSISKEAQNLNEYAEDTYKNTSDGLEAIGKIKNVIEEAVKQSNKTQKSVEVLNANTEDIESIIETIDNITEQTSLLALNAAIEAARAGEAGRGFAVVADEIRKLADDSKSSTEKIAKVLDKIKNNTQTVNDGTNKTVGVIHEIDDEMQNISDRFNKIYSKIEDMNNGIENLTASSEEQSASSEEMSSAMDKVAKSIQEITEKISLTIESVNKQQSESEKVELNSEELHDLSAQLNRNINKFKL</sequence>
<gene>
    <name evidence="6" type="ORF">SAMN04488588_1840</name>
</gene>
<dbReference type="AlphaFoldDB" id="A0A1G6PKH5"/>
<dbReference type="Pfam" id="PF22673">
    <property type="entry name" value="MCP-like_PDC_1"/>
    <property type="match status" value="1"/>
</dbReference>
<dbReference type="SMART" id="SM00304">
    <property type="entry name" value="HAMP"/>
    <property type="match status" value="1"/>
</dbReference>
<proteinExistence type="inferred from homology"/>
<evidence type="ECO:0000259" key="4">
    <source>
        <dbReference type="PROSITE" id="PS50111"/>
    </source>
</evidence>
<dbReference type="Gene3D" id="3.30.450.20">
    <property type="entry name" value="PAS domain"/>
    <property type="match status" value="1"/>
</dbReference>
<keyword evidence="7" id="KW-1185">Reference proteome</keyword>
<dbReference type="SMART" id="SM00283">
    <property type="entry name" value="MA"/>
    <property type="match status" value="1"/>
</dbReference>
<feature type="domain" description="Methyl-accepting transducer" evidence="4">
    <location>
        <begin position="372"/>
        <end position="608"/>
    </location>
</feature>
<dbReference type="Pfam" id="PF00672">
    <property type="entry name" value="HAMP"/>
    <property type="match status" value="1"/>
</dbReference>
<dbReference type="PROSITE" id="PS50885">
    <property type="entry name" value="HAMP"/>
    <property type="match status" value="1"/>
</dbReference>
<organism evidence="6 7">
    <name type="scientific">Geotoga petraea</name>
    <dbReference type="NCBI Taxonomy" id="28234"/>
    <lineage>
        <taxon>Bacteria</taxon>
        <taxon>Thermotogati</taxon>
        <taxon>Thermotogota</taxon>
        <taxon>Thermotogae</taxon>
        <taxon>Petrotogales</taxon>
        <taxon>Petrotogaceae</taxon>
        <taxon>Geotoga</taxon>
    </lineage>
</organism>
<dbReference type="EMBL" id="FMYV01000008">
    <property type="protein sequence ID" value="SDC80569.1"/>
    <property type="molecule type" value="Genomic_DNA"/>
</dbReference>
<evidence type="ECO:0000256" key="2">
    <source>
        <dbReference type="ARBA" id="ARBA00029447"/>
    </source>
</evidence>
<dbReference type="InterPro" id="IPR003660">
    <property type="entry name" value="HAMP_dom"/>
</dbReference>
<dbReference type="CDD" id="cd06225">
    <property type="entry name" value="HAMP"/>
    <property type="match status" value="1"/>
</dbReference>
<dbReference type="GO" id="GO:0016020">
    <property type="term" value="C:membrane"/>
    <property type="evidence" value="ECO:0007669"/>
    <property type="project" value="InterPro"/>
</dbReference>
<dbReference type="Gene3D" id="6.10.340.10">
    <property type="match status" value="1"/>
</dbReference>
<accession>A0A1G6PKH5</accession>
<dbReference type="PANTHER" id="PTHR32089">
    <property type="entry name" value="METHYL-ACCEPTING CHEMOTAXIS PROTEIN MCPB"/>
    <property type="match status" value="1"/>
</dbReference>
<dbReference type="InterPro" id="IPR029151">
    <property type="entry name" value="Sensor-like_sf"/>
</dbReference>
<dbReference type="PANTHER" id="PTHR32089:SF112">
    <property type="entry name" value="LYSOZYME-LIKE PROTEIN-RELATED"/>
    <property type="match status" value="1"/>
</dbReference>
<feature type="domain" description="HAMP" evidence="5">
    <location>
        <begin position="301"/>
        <end position="353"/>
    </location>
</feature>
<name>A0A1G6PKH5_9BACT</name>
<keyword evidence="1 3" id="KW-0807">Transducer</keyword>
<evidence type="ECO:0000256" key="1">
    <source>
        <dbReference type="ARBA" id="ARBA00023224"/>
    </source>
</evidence>
<dbReference type="CDD" id="cd11386">
    <property type="entry name" value="MCP_signal"/>
    <property type="match status" value="1"/>
</dbReference>
<dbReference type="Proteomes" id="UP000199322">
    <property type="component" value="Unassembled WGS sequence"/>
</dbReference>
<dbReference type="Pfam" id="PF00015">
    <property type="entry name" value="MCPsignal"/>
    <property type="match status" value="1"/>
</dbReference>
<dbReference type="SUPFAM" id="SSF58104">
    <property type="entry name" value="Methyl-accepting chemotaxis protein (MCP) signaling domain"/>
    <property type="match status" value="1"/>
</dbReference>
<dbReference type="InterPro" id="IPR004089">
    <property type="entry name" value="MCPsignal_dom"/>
</dbReference>
<dbReference type="GO" id="GO:0007165">
    <property type="term" value="P:signal transduction"/>
    <property type="evidence" value="ECO:0007669"/>
    <property type="project" value="UniProtKB-KW"/>
</dbReference>
<dbReference type="SUPFAM" id="SSF103190">
    <property type="entry name" value="Sensory domain-like"/>
    <property type="match status" value="1"/>
</dbReference>
<evidence type="ECO:0000259" key="5">
    <source>
        <dbReference type="PROSITE" id="PS50885"/>
    </source>
</evidence>
<evidence type="ECO:0000313" key="6">
    <source>
        <dbReference type="EMBL" id="SDC80569.1"/>
    </source>
</evidence>
<protein>
    <submittedName>
        <fullName evidence="6">Methyl-accepting chemotaxis sensory transducer with Cache sensor</fullName>
    </submittedName>
</protein>
<dbReference type="PROSITE" id="PS50111">
    <property type="entry name" value="CHEMOTAXIS_TRANSDUC_2"/>
    <property type="match status" value="1"/>
</dbReference>
<evidence type="ECO:0000256" key="3">
    <source>
        <dbReference type="PROSITE-ProRule" id="PRU00284"/>
    </source>
</evidence>
<comment type="similarity">
    <text evidence="2">Belongs to the methyl-accepting chemotaxis (MCP) protein family.</text>
</comment>
<evidence type="ECO:0000313" key="7">
    <source>
        <dbReference type="Proteomes" id="UP000199322"/>
    </source>
</evidence>
<dbReference type="Gene3D" id="1.10.287.950">
    <property type="entry name" value="Methyl-accepting chemotaxis protein"/>
    <property type="match status" value="1"/>
</dbReference>
<reference evidence="6 7" key="1">
    <citation type="submission" date="2016-10" db="EMBL/GenBank/DDBJ databases">
        <authorList>
            <person name="de Groot N.N."/>
        </authorList>
    </citation>
    <scope>NUCLEOTIDE SEQUENCE [LARGE SCALE GENOMIC DNA]</scope>
    <source>
        <strain evidence="6 7">WG14</strain>
    </source>
</reference>